<evidence type="ECO:0000313" key="4">
    <source>
        <dbReference type="Proteomes" id="UP000003656"/>
    </source>
</evidence>
<keyword evidence="5" id="KW-1185">Reference proteome</keyword>
<dbReference type="Proteomes" id="UP000003656">
    <property type="component" value="Unassembled WGS sequence"/>
</dbReference>
<reference evidence="2 4" key="1">
    <citation type="submission" date="2009-11" db="EMBL/GenBank/DDBJ databases">
        <authorList>
            <person name="Weinstock G."/>
            <person name="Sodergren E."/>
            <person name="Clifton S."/>
            <person name="Fulton L."/>
            <person name="Fulton B."/>
            <person name="Courtney L."/>
            <person name="Fronick C."/>
            <person name="Harrison M."/>
            <person name="Strong C."/>
            <person name="Farmer C."/>
            <person name="Delahaunty K."/>
            <person name="Markovic C."/>
            <person name="Hall O."/>
            <person name="Minx P."/>
            <person name="Tomlinson C."/>
            <person name="Mitreva M."/>
            <person name="Nelson J."/>
            <person name="Hou S."/>
            <person name="Wollam A."/>
            <person name="Pepin K.H."/>
            <person name="Johnson M."/>
            <person name="Bhonagiri V."/>
            <person name="Nash W.E."/>
            <person name="Warren W."/>
            <person name="Chinwalla A."/>
            <person name="Mardis E.R."/>
            <person name="Wilson R.K."/>
        </authorList>
    </citation>
    <scope>NUCLEOTIDE SEQUENCE [LARGE SCALE GENOMIC DNA]</scope>
    <source>
        <strain evidence="2 4">DSM 20093</strain>
    </source>
</reference>
<dbReference type="EMBL" id="JGYW01000002">
    <property type="protein sequence ID" value="KFI59532.1"/>
    <property type="molecule type" value="Genomic_DNA"/>
</dbReference>
<accession>D1NUP0</accession>
<evidence type="ECO:0000313" key="5">
    <source>
        <dbReference type="Proteomes" id="UP000029074"/>
    </source>
</evidence>
<comment type="caution">
    <text evidence="2">The sequence shown here is derived from an EMBL/GenBank/DDBJ whole genome shotgun (WGS) entry which is preliminary data.</text>
</comment>
<dbReference type="EMBL" id="ABXB03000003">
    <property type="protein sequence ID" value="EFA22541.1"/>
    <property type="molecule type" value="Genomic_DNA"/>
</dbReference>
<reference evidence="3 5" key="2">
    <citation type="submission" date="2014-03" db="EMBL/GenBank/DDBJ databases">
        <title>Genomics of Bifidobacteria.</title>
        <authorList>
            <person name="Ventura M."/>
            <person name="Milani C."/>
            <person name="Lugli G.A."/>
        </authorList>
    </citation>
    <scope>NUCLEOTIDE SEQUENCE [LARGE SCALE GENOMIC DNA]</scope>
    <source>
        <strain evidence="3 5">LMG 11596</strain>
    </source>
</reference>
<evidence type="ECO:0000313" key="3">
    <source>
        <dbReference type="EMBL" id="KFI59532.1"/>
    </source>
</evidence>
<evidence type="ECO:0000256" key="1">
    <source>
        <dbReference type="SAM" id="MobiDB-lite"/>
    </source>
</evidence>
<dbReference type="AlphaFoldDB" id="D1NUP0"/>
<protein>
    <submittedName>
        <fullName evidence="2">Uncharacterized protein</fullName>
    </submittedName>
</protein>
<proteinExistence type="predicted"/>
<gene>
    <name evidence="3" type="ORF">BGLCM_0197</name>
    <name evidence="2" type="ORF">BIFGAL_03566</name>
</gene>
<evidence type="ECO:0000313" key="2">
    <source>
        <dbReference type="EMBL" id="EFA22541.1"/>
    </source>
</evidence>
<feature type="compositionally biased region" description="Low complexity" evidence="1">
    <location>
        <begin position="12"/>
        <end position="21"/>
    </location>
</feature>
<feature type="region of interest" description="Disordered" evidence="1">
    <location>
        <begin position="1"/>
        <end position="35"/>
    </location>
</feature>
<dbReference type="Proteomes" id="UP000029074">
    <property type="component" value="Unassembled WGS sequence"/>
</dbReference>
<name>D1NUP0_9BIFI</name>
<dbReference type="STRING" id="561180.BIFGAL_03566"/>
<sequence length="78" mass="8577">MIDHDTDDEMKQAAAAVAGQASDPQNEQPCPVEDGLPVYVPEAEMSQENVQPELDEHVQVPQFTRDFELATHSARQSG</sequence>
<organism evidence="2 4">
    <name type="scientific">Bifidobacterium gallicum DSM 20093 = LMG 11596</name>
    <dbReference type="NCBI Taxonomy" id="561180"/>
    <lineage>
        <taxon>Bacteria</taxon>
        <taxon>Bacillati</taxon>
        <taxon>Actinomycetota</taxon>
        <taxon>Actinomycetes</taxon>
        <taxon>Bifidobacteriales</taxon>
        <taxon>Bifidobacteriaceae</taxon>
        <taxon>Bifidobacterium</taxon>
    </lineage>
</organism>